<evidence type="ECO:0000256" key="4">
    <source>
        <dbReference type="ARBA" id="ARBA00022670"/>
    </source>
</evidence>
<dbReference type="InterPro" id="IPR000626">
    <property type="entry name" value="Ubiquitin-like_dom"/>
</dbReference>
<dbReference type="GO" id="GO:0005829">
    <property type="term" value="C:cytosol"/>
    <property type="evidence" value="ECO:0007669"/>
    <property type="project" value="TreeGrafter"/>
</dbReference>
<dbReference type="EC" id="3.4.19.12" evidence="9"/>
<dbReference type="EMBL" id="GIBP01000500">
    <property type="protein sequence ID" value="NDV29469.1"/>
    <property type="molecule type" value="Transcribed_RNA"/>
</dbReference>
<feature type="compositionally biased region" description="Polar residues" evidence="10">
    <location>
        <begin position="845"/>
        <end position="864"/>
    </location>
</feature>
<dbReference type="InterPro" id="IPR001394">
    <property type="entry name" value="Peptidase_C19_UCH"/>
</dbReference>
<evidence type="ECO:0000259" key="12">
    <source>
        <dbReference type="PROSITE" id="PS50235"/>
    </source>
</evidence>
<name>A0A6B2KXK6_9EUKA</name>
<evidence type="ECO:0000256" key="7">
    <source>
        <dbReference type="ARBA" id="ARBA00022807"/>
    </source>
</evidence>
<feature type="region of interest" description="Disordered" evidence="10">
    <location>
        <begin position="842"/>
        <end position="864"/>
    </location>
</feature>
<keyword evidence="4 9" id="KW-0645">Protease</keyword>
<reference evidence="14" key="1">
    <citation type="journal article" date="2020" name="J. Eukaryot. Microbiol.">
        <title>De novo Sequencing, Assembly and Annotation of the Transcriptome for the Free-Living Testate Amoeba Arcella intermedia.</title>
        <authorList>
            <person name="Ribeiro G.M."/>
            <person name="Porfirio-Sousa A.L."/>
            <person name="Maurer-Alcala X.X."/>
            <person name="Katz L.A."/>
            <person name="Lahr D.J.G."/>
        </authorList>
    </citation>
    <scope>NUCLEOTIDE SEQUENCE</scope>
</reference>
<evidence type="ECO:0000256" key="5">
    <source>
        <dbReference type="ARBA" id="ARBA00022786"/>
    </source>
</evidence>
<evidence type="ECO:0000256" key="6">
    <source>
        <dbReference type="ARBA" id="ARBA00022801"/>
    </source>
</evidence>
<dbReference type="PROSITE" id="PS51283">
    <property type="entry name" value="DUSP"/>
    <property type="match status" value="1"/>
</dbReference>
<evidence type="ECO:0000313" key="14">
    <source>
        <dbReference type="EMBL" id="NDV29469.1"/>
    </source>
</evidence>
<dbReference type="InterPro" id="IPR006615">
    <property type="entry name" value="Pept_C19_DUSP"/>
</dbReference>
<accession>A0A6B2KXK6</accession>
<feature type="domain" description="Ubiquitin-like" evidence="11">
    <location>
        <begin position="753"/>
        <end position="830"/>
    </location>
</feature>
<dbReference type="PROSITE" id="PS50053">
    <property type="entry name" value="UBIQUITIN_2"/>
    <property type="match status" value="1"/>
</dbReference>
<dbReference type="Pfam" id="PF00443">
    <property type="entry name" value="UCH"/>
    <property type="match status" value="1"/>
</dbReference>
<comment type="catalytic activity">
    <reaction evidence="1 9">
        <text>Thiol-dependent hydrolysis of ester, thioester, amide, peptide and isopeptide bonds formed by the C-terminal Gly of ubiquitin (a 76-residue protein attached to proteins as an intracellular targeting signal).</text>
        <dbReference type="EC" id="3.4.19.12"/>
    </reaction>
</comment>
<protein>
    <recommendedName>
        <fullName evidence="9">Ubiquitin carboxyl-terminal hydrolase</fullName>
        <ecNumber evidence="9">3.4.19.12</ecNumber>
    </recommendedName>
</protein>
<dbReference type="GO" id="GO:0005634">
    <property type="term" value="C:nucleus"/>
    <property type="evidence" value="ECO:0007669"/>
    <property type="project" value="UniProtKB-SubCell"/>
</dbReference>
<keyword evidence="8" id="KW-0539">Nucleus</keyword>
<evidence type="ECO:0000256" key="3">
    <source>
        <dbReference type="ARBA" id="ARBA00009085"/>
    </source>
</evidence>
<dbReference type="PROSITE" id="PS00973">
    <property type="entry name" value="USP_2"/>
    <property type="match status" value="1"/>
</dbReference>
<dbReference type="Gene3D" id="3.90.70.10">
    <property type="entry name" value="Cysteine proteinases"/>
    <property type="match status" value="1"/>
</dbReference>
<organism evidence="14">
    <name type="scientific">Arcella intermedia</name>
    <dbReference type="NCBI Taxonomy" id="1963864"/>
    <lineage>
        <taxon>Eukaryota</taxon>
        <taxon>Amoebozoa</taxon>
        <taxon>Tubulinea</taxon>
        <taxon>Elardia</taxon>
        <taxon>Arcellinida</taxon>
        <taxon>Sphaerothecina</taxon>
        <taxon>Arcellidae</taxon>
        <taxon>Arcella</taxon>
    </lineage>
</organism>
<dbReference type="InterPro" id="IPR050164">
    <property type="entry name" value="Peptidase_C19"/>
</dbReference>
<sequence>MVYKLEPMCYTTITHGDCLKKNSGCWKTLKEEKFNPLNPVGFVRKKKEVKIDFGEDPKSMLRVDEKPVGLMNLGATCYMNSLLQCLYSIPLFRSVLFECSTETTENDAPLNCLKILFAHMQMGMQKHVTPIEFAFALQLDVGTQQDPQEFYQLLLSYLENRWKAVDNKELNQAMTTLFSGKLKYLTSCDACKEEFSTTSDWNQLSLHIDEKTTLSASIDNYLLSEEIHDYICEKCAAPRTVKRKAIITSLPSVINVHLLRFIFNKGQGQKIKLMNNITYPLEMDFGQYVENKEPAMYELFAVIFHVGESANVGHYVAHIKEGNNWWLIDDSTITSLKEAKGHSERNKTAYMLFYRLKSISKNIPAVPKEIADEVDKETAQLFSSLETFEVKKNEKTNKMKEDQSTRKKIKKCLSPPSSGGYNWINADWLKRWLNNPSFSEKIENKSIMCPHDAVTTDLTKIRRISKEAWTQLNNHYTSDRELNDSNVCFICVLEKKKFSREKEKVKSQVSISYYKPSPYRMSKSWYQRWCNSSREEMETCKTSFTNGILCEHGNLSDDVLDIPEEVFNYFNEKYPHPENIKCMESTKCPWCKEKQHVIQTEKSIRDQERYKLYNFNRVLEDPTALNTRAPKFYLVSSVWAKKWQIWLQDVSYDHPGEISNSEDLLCEHKKLKYQVLGISLVDRKLPFVVVSAYVWGELRGRFPKGYPISLDINLLEANQIIIAETDPAVCEECITKREQMEADKLVHFQNRSLQIIEKNFADTIKRSGTIECSFDTTIEEVQLKVMASFDIPPEEQNLWFKNTHLSDPKKTLKDYKVTPNQPIEIAKSQKYLPFEEERGFKGSLLTGQTQTPEQLQSTSPRKNT</sequence>
<dbReference type="SUPFAM" id="SSF54001">
    <property type="entry name" value="Cysteine proteinases"/>
    <property type="match status" value="1"/>
</dbReference>
<dbReference type="PROSITE" id="PS00972">
    <property type="entry name" value="USP_1"/>
    <property type="match status" value="1"/>
</dbReference>
<dbReference type="InterPro" id="IPR018200">
    <property type="entry name" value="USP_CS"/>
</dbReference>
<evidence type="ECO:0000259" key="11">
    <source>
        <dbReference type="PROSITE" id="PS50053"/>
    </source>
</evidence>
<evidence type="ECO:0000259" key="13">
    <source>
        <dbReference type="PROSITE" id="PS51283"/>
    </source>
</evidence>
<dbReference type="PANTHER" id="PTHR24006">
    <property type="entry name" value="UBIQUITIN CARBOXYL-TERMINAL HYDROLASE"/>
    <property type="match status" value="1"/>
</dbReference>
<comment type="subcellular location">
    <subcellularLocation>
        <location evidence="2">Nucleus</location>
    </subcellularLocation>
</comment>
<keyword evidence="7 9" id="KW-0788">Thiol protease</keyword>
<dbReference type="GO" id="GO:0016579">
    <property type="term" value="P:protein deubiquitination"/>
    <property type="evidence" value="ECO:0007669"/>
    <property type="project" value="InterPro"/>
</dbReference>
<dbReference type="InterPro" id="IPR038765">
    <property type="entry name" value="Papain-like_cys_pep_sf"/>
</dbReference>
<feature type="domain" description="USP" evidence="12">
    <location>
        <begin position="68"/>
        <end position="357"/>
    </location>
</feature>
<dbReference type="GO" id="GO:0004843">
    <property type="term" value="F:cysteine-type deubiquitinase activity"/>
    <property type="evidence" value="ECO:0007669"/>
    <property type="project" value="UniProtKB-UniRule"/>
</dbReference>
<feature type="domain" description="DUSP" evidence="13">
    <location>
        <begin position="603"/>
        <end position="714"/>
    </location>
</feature>
<dbReference type="AlphaFoldDB" id="A0A6B2KXK6"/>
<comment type="similarity">
    <text evidence="3 9">Belongs to the peptidase C19 family.</text>
</comment>
<evidence type="ECO:0000256" key="9">
    <source>
        <dbReference type="RuleBase" id="RU366025"/>
    </source>
</evidence>
<evidence type="ECO:0000256" key="10">
    <source>
        <dbReference type="SAM" id="MobiDB-lite"/>
    </source>
</evidence>
<dbReference type="InterPro" id="IPR035927">
    <property type="entry name" value="DUSP-like_sf"/>
</dbReference>
<dbReference type="PROSITE" id="PS50235">
    <property type="entry name" value="USP_3"/>
    <property type="match status" value="1"/>
</dbReference>
<dbReference type="InterPro" id="IPR028889">
    <property type="entry name" value="USP"/>
</dbReference>
<dbReference type="GO" id="GO:0006508">
    <property type="term" value="P:proteolysis"/>
    <property type="evidence" value="ECO:0007669"/>
    <property type="project" value="UniProtKB-KW"/>
</dbReference>
<dbReference type="InterPro" id="IPR029071">
    <property type="entry name" value="Ubiquitin-like_domsf"/>
</dbReference>
<evidence type="ECO:0000256" key="2">
    <source>
        <dbReference type="ARBA" id="ARBA00004123"/>
    </source>
</evidence>
<dbReference type="Gene3D" id="3.10.20.90">
    <property type="entry name" value="Phosphatidylinositol 3-kinase Catalytic Subunit, Chain A, domain 1"/>
    <property type="match status" value="1"/>
</dbReference>
<dbReference type="SUPFAM" id="SSF143791">
    <property type="entry name" value="DUSP-like"/>
    <property type="match status" value="3"/>
</dbReference>
<dbReference type="SUPFAM" id="SSF54236">
    <property type="entry name" value="Ubiquitin-like"/>
    <property type="match status" value="1"/>
</dbReference>
<evidence type="ECO:0000256" key="1">
    <source>
        <dbReference type="ARBA" id="ARBA00000707"/>
    </source>
</evidence>
<proteinExistence type="inferred from homology"/>
<dbReference type="Pfam" id="PF00240">
    <property type="entry name" value="ubiquitin"/>
    <property type="match status" value="1"/>
</dbReference>
<keyword evidence="6 9" id="KW-0378">Hydrolase</keyword>
<dbReference type="PANTHER" id="PTHR24006:SF722">
    <property type="entry name" value="UBIQUITIN CARBOXYL-TERMINAL HYDROLASE 48"/>
    <property type="match status" value="1"/>
</dbReference>
<dbReference type="Pfam" id="PF06337">
    <property type="entry name" value="DUSP"/>
    <property type="match status" value="1"/>
</dbReference>
<keyword evidence="5 9" id="KW-0833">Ubl conjugation pathway</keyword>
<evidence type="ECO:0000256" key="8">
    <source>
        <dbReference type="ARBA" id="ARBA00023242"/>
    </source>
</evidence>